<organism evidence="1 2">
    <name type="scientific">Actinoalloteichus hoggarensis</name>
    <dbReference type="NCBI Taxonomy" id="1470176"/>
    <lineage>
        <taxon>Bacteria</taxon>
        <taxon>Bacillati</taxon>
        <taxon>Actinomycetota</taxon>
        <taxon>Actinomycetes</taxon>
        <taxon>Pseudonocardiales</taxon>
        <taxon>Pseudonocardiaceae</taxon>
        <taxon>Actinoalloteichus</taxon>
    </lineage>
</organism>
<name>A0A221WBB1_9PSEU</name>
<gene>
    <name evidence="1" type="ORF">AHOG_25970</name>
</gene>
<evidence type="ECO:0000313" key="1">
    <source>
        <dbReference type="EMBL" id="ASO22799.1"/>
    </source>
</evidence>
<reference evidence="1 2" key="1">
    <citation type="submission" date="2017-07" db="EMBL/GenBank/DDBJ databases">
        <title>Complete genome sequence of Actinoalloteichus hoggarensis DSM 45943, type strain of Actinoalloteichus hoggarensis.</title>
        <authorList>
            <person name="Ruckert C."/>
            <person name="Nouioui I."/>
            <person name="Willmese J."/>
            <person name="van Wezel G."/>
            <person name="Klenk H.-P."/>
            <person name="Kalinowski J."/>
            <person name="Zotchev S.B."/>
        </authorList>
    </citation>
    <scope>NUCLEOTIDE SEQUENCE [LARGE SCALE GENOMIC DNA]</scope>
    <source>
        <strain evidence="1 2">DSM 45943</strain>
    </source>
</reference>
<dbReference type="KEGG" id="ahg:AHOG_25970"/>
<evidence type="ECO:0000313" key="2">
    <source>
        <dbReference type="Proteomes" id="UP000204221"/>
    </source>
</evidence>
<dbReference type="EMBL" id="CP022521">
    <property type="protein sequence ID" value="ASO22799.1"/>
    <property type="molecule type" value="Genomic_DNA"/>
</dbReference>
<dbReference type="OrthoDB" id="9903162at2"/>
<keyword evidence="2" id="KW-1185">Reference proteome</keyword>
<protein>
    <submittedName>
        <fullName evidence="1">Uncharacterized protein</fullName>
    </submittedName>
</protein>
<dbReference type="Proteomes" id="UP000204221">
    <property type="component" value="Chromosome"/>
</dbReference>
<accession>A0A221WBB1</accession>
<dbReference type="RefSeq" id="WP_157737049.1">
    <property type="nucleotide sequence ID" value="NZ_CP022521.1"/>
</dbReference>
<dbReference type="AlphaFoldDB" id="A0A221WBB1"/>
<proteinExistence type="predicted"/>
<sequence>MAGIEEVRASVALANERVSQALAAVASAVEATQDAHSIFSSATQGSAQVAVPQGLGMLTQAGENLTAANGNLNGWVGFADEYVSRL</sequence>